<feature type="domain" description="HMG box" evidence="1">
    <location>
        <begin position="58"/>
        <end position="117"/>
    </location>
</feature>
<dbReference type="SUPFAM" id="SSF47095">
    <property type="entry name" value="HMG-box"/>
    <property type="match status" value="1"/>
</dbReference>
<gene>
    <name evidence="2" type="ORF">DEBURN_LOCUS1232</name>
</gene>
<dbReference type="OrthoDB" id="2432621at2759"/>
<reference evidence="2" key="1">
    <citation type="submission" date="2021-06" db="EMBL/GenBank/DDBJ databases">
        <authorList>
            <person name="Kallberg Y."/>
            <person name="Tangrot J."/>
            <person name="Rosling A."/>
        </authorList>
    </citation>
    <scope>NUCLEOTIDE SEQUENCE</scope>
    <source>
        <strain evidence="2">AZ414A</strain>
    </source>
</reference>
<dbReference type="Pfam" id="PF00505">
    <property type="entry name" value="HMG_box"/>
    <property type="match status" value="1"/>
</dbReference>
<comment type="caution">
    <text evidence="2">The sequence shown here is derived from an EMBL/GenBank/DDBJ whole genome shotgun (WGS) entry which is preliminary data.</text>
</comment>
<accession>A0A9N8V6J4</accession>
<proteinExistence type="predicted"/>
<evidence type="ECO:0000259" key="1">
    <source>
        <dbReference type="Pfam" id="PF00505"/>
    </source>
</evidence>
<dbReference type="Gene3D" id="1.10.30.10">
    <property type="entry name" value="High mobility group box domain"/>
    <property type="match status" value="1"/>
</dbReference>
<sequence>MNNVYENSSFLPTNISNNSSITKSKSKDFVPPAIRLQFPPVVDLVDLISKKSPDGRIPARAPNAFIIYRKVYVETARKNGHFLPMTTISSMASQSWENEKEEVKVEYRRVAKEALKVRNEMYPKAGRRKRKDRWNIVSFEPITSPQPTKQGLKRKNGGAQYRVVEMPAKPFSYDWNSQVDSVNSVNLVNAINSVNTINPVSPVISASPVISSVTPKNDNYDNSLPAFPTTVITNDLITNISDEEYELGILDYSNYSASTTPLRN</sequence>
<dbReference type="InterPro" id="IPR009071">
    <property type="entry name" value="HMG_box_dom"/>
</dbReference>
<name>A0A9N8V6J4_9GLOM</name>
<evidence type="ECO:0000313" key="3">
    <source>
        <dbReference type="Proteomes" id="UP000789706"/>
    </source>
</evidence>
<keyword evidence="3" id="KW-1185">Reference proteome</keyword>
<dbReference type="InterPro" id="IPR036910">
    <property type="entry name" value="HMG_box_dom_sf"/>
</dbReference>
<dbReference type="AlphaFoldDB" id="A0A9N8V6J4"/>
<protein>
    <submittedName>
        <fullName evidence="2">1591_t:CDS:1</fullName>
    </submittedName>
</protein>
<dbReference type="Proteomes" id="UP000789706">
    <property type="component" value="Unassembled WGS sequence"/>
</dbReference>
<dbReference type="EMBL" id="CAJVPK010000052">
    <property type="protein sequence ID" value="CAG8438433.1"/>
    <property type="molecule type" value="Genomic_DNA"/>
</dbReference>
<organism evidence="2 3">
    <name type="scientific">Diversispora eburnea</name>
    <dbReference type="NCBI Taxonomy" id="1213867"/>
    <lineage>
        <taxon>Eukaryota</taxon>
        <taxon>Fungi</taxon>
        <taxon>Fungi incertae sedis</taxon>
        <taxon>Mucoromycota</taxon>
        <taxon>Glomeromycotina</taxon>
        <taxon>Glomeromycetes</taxon>
        <taxon>Diversisporales</taxon>
        <taxon>Diversisporaceae</taxon>
        <taxon>Diversispora</taxon>
    </lineage>
</organism>
<evidence type="ECO:0000313" key="2">
    <source>
        <dbReference type="EMBL" id="CAG8438433.1"/>
    </source>
</evidence>